<sequence>MTGSVAAPPLTVADAVRQLAFAQKGAARGAPAYSLFVNRPLGRIPAAIAFRLGWTPNMVTALSAGFTLGGVLLLATFPPSLMMGIGVWLLLAVGYVLDSADGQLARLQHAGSAAGEWLDHVVDAWKISSVHLAVLVLVYRFFDLPSPAWLLVPLVFTIVAAVAFFAMILNDLLKAKHTGPVATTVHSSTPLRSLLGLPTDFGVLCASFALLGAPPVFFAVYTALLAANALYLGLALVKWFGDMRALAPAPAEGTPRHRSTEGNPDVIA</sequence>
<keyword evidence="4" id="KW-0812">Transmembrane</keyword>
<reference evidence="5 6" key="1">
    <citation type="submission" date="2018-05" db="EMBL/GenBank/DDBJ databases">
        <title>Genetic diversity of glacier-inhabiting Cryobacterium bacteria in China and description of Cryobacterium mengkeensis sp. nov. and Arthrobacter glacialis sp. nov.</title>
        <authorList>
            <person name="Liu Q."/>
            <person name="Xin Y.-H."/>
        </authorList>
    </citation>
    <scope>NUCLEOTIDE SEQUENCE [LARGE SCALE GENOMIC DNA]</scope>
    <source>
        <strain evidence="5 6">SK-1</strain>
    </source>
</reference>
<dbReference type="RefSeq" id="WP_110128674.1">
    <property type="nucleotide sequence ID" value="NZ_QHLY01000013.1"/>
</dbReference>
<evidence type="ECO:0000313" key="5">
    <source>
        <dbReference type="EMBL" id="PXA65705.1"/>
    </source>
</evidence>
<keyword evidence="1 2" id="KW-0808">Transferase</keyword>
<name>A0A317ZNT6_9MICO</name>
<dbReference type="EMBL" id="QHLY01000013">
    <property type="protein sequence ID" value="PXA65705.1"/>
    <property type="molecule type" value="Genomic_DNA"/>
</dbReference>
<protein>
    <submittedName>
        <fullName evidence="5">CDP-alcohol phosphatidyltransferase</fullName>
    </submittedName>
</protein>
<dbReference type="InterPro" id="IPR048254">
    <property type="entry name" value="CDP_ALCOHOL_P_TRANSF_CS"/>
</dbReference>
<dbReference type="InterPro" id="IPR043130">
    <property type="entry name" value="CDP-OH_PTrfase_TM_dom"/>
</dbReference>
<evidence type="ECO:0000256" key="4">
    <source>
        <dbReference type="SAM" id="Phobius"/>
    </source>
</evidence>
<dbReference type="InterPro" id="IPR000462">
    <property type="entry name" value="CDP-OH_P_trans"/>
</dbReference>
<feature type="region of interest" description="Disordered" evidence="3">
    <location>
        <begin position="249"/>
        <end position="268"/>
    </location>
</feature>
<evidence type="ECO:0000256" key="3">
    <source>
        <dbReference type="SAM" id="MobiDB-lite"/>
    </source>
</evidence>
<comment type="caution">
    <text evidence="5">The sequence shown here is derived from an EMBL/GenBank/DDBJ whole genome shotgun (WGS) entry which is preliminary data.</text>
</comment>
<evidence type="ECO:0000256" key="1">
    <source>
        <dbReference type="ARBA" id="ARBA00022679"/>
    </source>
</evidence>
<dbReference type="OrthoDB" id="7390033at2"/>
<evidence type="ECO:0000256" key="2">
    <source>
        <dbReference type="RuleBase" id="RU003750"/>
    </source>
</evidence>
<feature type="transmembrane region" description="Helical" evidence="4">
    <location>
        <begin position="218"/>
        <end position="237"/>
    </location>
</feature>
<accession>A0A317ZNT6</accession>
<dbReference type="AlphaFoldDB" id="A0A317ZNT6"/>
<feature type="transmembrane region" description="Helical" evidence="4">
    <location>
        <begin position="81"/>
        <end position="100"/>
    </location>
</feature>
<comment type="similarity">
    <text evidence="2">Belongs to the CDP-alcohol phosphatidyltransferase class-I family.</text>
</comment>
<gene>
    <name evidence="5" type="ORF">CTB96_19750</name>
</gene>
<dbReference type="Proteomes" id="UP000246722">
    <property type="component" value="Unassembled WGS sequence"/>
</dbReference>
<evidence type="ECO:0000313" key="6">
    <source>
        <dbReference type="Proteomes" id="UP000246722"/>
    </source>
</evidence>
<dbReference type="Pfam" id="PF01066">
    <property type="entry name" value="CDP-OH_P_transf"/>
    <property type="match status" value="1"/>
</dbReference>
<feature type="transmembrane region" description="Helical" evidence="4">
    <location>
        <begin position="148"/>
        <end position="173"/>
    </location>
</feature>
<dbReference type="GO" id="GO:0016780">
    <property type="term" value="F:phosphotransferase activity, for other substituted phosphate groups"/>
    <property type="evidence" value="ECO:0007669"/>
    <property type="project" value="InterPro"/>
</dbReference>
<organism evidence="5 6">
    <name type="scientific">Cryobacterium arcticum</name>
    <dbReference type="NCBI Taxonomy" id="670052"/>
    <lineage>
        <taxon>Bacteria</taxon>
        <taxon>Bacillati</taxon>
        <taxon>Actinomycetota</taxon>
        <taxon>Actinomycetes</taxon>
        <taxon>Micrococcales</taxon>
        <taxon>Microbacteriaceae</taxon>
        <taxon>Cryobacterium</taxon>
    </lineage>
</organism>
<proteinExistence type="inferred from homology"/>
<dbReference type="GO" id="GO:0016020">
    <property type="term" value="C:membrane"/>
    <property type="evidence" value="ECO:0007669"/>
    <property type="project" value="InterPro"/>
</dbReference>
<keyword evidence="4" id="KW-1133">Transmembrane helix</keyword>
<dbReference type="GO" id="GO:0008654">
    <property type="term" value="P:phospholipid biosynthetic process"/>
    <property type="evidence" value="ECO:0007669"/>
    <property type="project" value="InterPro"/>
</dbReference>
<keyword evidence="4" id="KW-0472">Membrane</keyword>
<dbReference type="Gene3D" id="1.20.120.1760">
    <property type="match status" value="1"/>
</dbReference>
<dbReference type="PROSITE" id="PS00379">
    <property type="entry name" value="CDP_ALCOHOL_P_TRANSF"/>
    <property type="match status" value="1"/>
</dbReference>
<keyword evidence="6" id="KW-1185">Reference proteome</keyword>